<evidence type="ECO:0000313" key="2">
    <source>
        <dbReference type="EMBL" id="KAF1953260.1"/>
    </source>
</evidence>
<dbReference type="EMBL" id="ML977005">
    <property type="protein sequence ID" value="KAF1953260.1"/>
    <property type="molecule type" value="Genomic_DNA"/>
</dbReference>
<keyword evidence="1" id="KW-0812">Transmembrane</keyword>
<evidence type="ECO:0000256" key="1">
    <source>
        <dbReference type="SAM" id="Phobius"/>
    </source>
</evidence>
<sequence>NLSLINIVLNFASSHLSFLADILGIPLSTYRQIYYSSGIMSVSLLLFHVLTIIGSRNPFPLQVAEYL</sequence>
<reference evidence="2" key="1">
    <citation type="journal article" date="2020" name="Stud. Mycol.">
        <title>101 Dothideomycetes genomes: a test case for predicting lifestyles and emergence of pathogens.</title>
        <authorList>
            <person name="Haridas S."/>
            <person name="Albert R."/>
            <person name="Binder M."/>
            <person name="Bloem J."/>
            <person name="Labutti K."/>
            <person name="Salamov A."/>
            <person name="Andreopoulos B."/>
            <person name="Baker S."/>
            <person name="Barry K."/>
            <person name="Bills G."/>
            <person name="Bluhm B."/>
            <person name="Cannon C."/>
            <person name="Castanera R."/>
            <person name="Culley D."/>
            <person name="Daum C."/>
            <person name="Ezra D."/>
            <person name="Gonzalez J."/>
            <person name="Henrissat B."/>
            <person name="Kuo A."/>
            <person name="Liang C."/>
            <person name="Lipzen A."/>
            <person name="Lutzoni F."/>
            <person name="Magnuson J."/>
            <person name="Mondo S."/>
            <person name="Nolan M."/>
            <person name="Ohm R."/>
            <person name="Pangilinan J."/>
            <person name="Park H.-J."/>
            <person name="Ramirez L."/>
            <person name="Alfaro M."/>
            <person name="Sun H."/>
            <person name="Tritt A."/>
            <person name="Yoshinaga Y."/>
            <person name="Zwiers L.-H."/>
            <person name="Turgeon B."/>
            <person name="Goodwin S."/>
            <person name="Spatafora J."/>
            <person name="Crous P."/>
            <person name="Grigoriev I."/>
        </authorList>
    </citation>
    <scope>NUCLEOTIDE SEQUENCE</scope>
    <source>
        <strain evidence="2">CBS 675.92</strain>
    </source>
</reference>
<gene>
    <name evidence="2" type="ORF">CC80DRAFT_420586</name>
</gene>
<dbReference type="AlphaFoldDB" id="A0A6A5TMU3"/>
<feature type="transmembrane region" description="Helical" evidence="1">
    <location>
        <begin position="7"/>
        <end position="27"/>
    </location>
</feature>
<keyword evidence="3" id="KW-1185">Reference proteome</keyword>
<protein>
    <submittedName>
        <fullName evidence="2">Uncharacterized protein</fullName>
    </submittedName>
</protein>
<feature type="transmembrane region" description="Helical" evidence="1">
    <location>
        <begin position="33"/>
        <end position="53"/>
    </location>
</feature>
<name>A0A6A5TMU3_9PLEO</name>
<keyword evidence="1" id="KW-0472">Membrane</keyword>
<accession>A0A6A5TMU3</accession>
<keyword evidence="1" id="KW-1133">Transmembrane helix</keyword>
<organism evidence="2 3">
    <name type="scientific">Byssothecium circinans</name>
    <dbReference type="NCBI Taxonomy" id="147558"/>
    <lineage>
        <taxon>Eukaryota</taxon>
        <taxon>Fungi</taxon>
        <taxon>Dikarya</taxon>
        <taxon>Ascomycota</taxon>
        <taxon>Pezizomycotina</taxon>
        <taxon>Dothideomycetes</taxon>
        <taxon>Pleosporomycetidae</taxon>
        <taxon>Pleosporales</taxon>
        <taxon>Massarineae</taxon>
        <taxon>Massarinaceae</taxon>
        <taxon>Byssothecium</taxon>
    </lineage>
</organism>
<proteinExistence type="predicted"/>
<dbReference type="Proteomes" id="UP000800035">
    <property type="component" value="Unassembled WGS sequence"/>
</dbReference>
<evidence type="ECO:0000313" key="3">
    <source>
        <dbReference type="Proteomes" id="UP000800035"/>
    </source>
</evidence>
<feature type="non-terminal residue" evidence="2">
    <location>
        <position position="1"/>
    </location>
</feature>
<dbReference type="OrthoDB" id="4494341at2759"/>